<organism evidence="1 2">
    <name type="scientific">Orchesella dallaii</name>
    <dbReference type="NCBI Taxonomy" id="48710"/>
    <lineage>
        <taxon>Eukaryota</taxon>
        <taxon>Metazoa</taxon>
        <taxon>Ecdysozoa</taxon>
        <taxon>Arthropoda</taxon>
        <taxon>Hexapoda</taxon>
        <taxon>Collembola</taxon>
        <taxon>Entomobryomorpha</taxon>
        <taxon>Entomobryoidea</taxon>
        <taxon>Orchesellidae</taxon>
        <taxon>Orchesellinae</taxon>
        <taxon>Orchesella</taxon>
    </lineage>
</organism>
<comment type="caution">
    <text evidence="1">The sequence shown here is derived from an EMBL/GenBank/DDBJ whole genome shotgun (WGS) entry which is preliminary data.</text>
</comment>
<proteinExistence type="predicted"/>
<accession>A0ABP1PZI0</accession>
<gene>
    <name evidence="1" type="ORF">ODALV1_LOCUS5531</name>
</gene>
<dbReference type="Proteomes" id="UP001642540">
    <property type="component" value="Unassembled WGS sequence"/>
</dbReference>
<reference evidence="1 2" key="1">
    <citation type="submission" date="2024-08" db="EMBL/GenBank/DDBJ databases">
        <authorList>
            <person name="Cucini C."/>
            <person name="Frati F."/>
        </authorList>
    </citation>
    <scope>NUCLEOTIDE SEQUENCE [LARGE SCALE GENOMIC DNA]</scope>
</reference>
<keyword evidence="2" id="KW-1185">Reference proteome</keyword>
<sequence>MKLMFEQTNNSSMPRSANTIRDIMHQIYVEKKEALIEKIKHLQENGVNFRLSLDGWTSAGNLIDVLSKQNGSGLHSYGTDEEIFPDVEYDADEQDPDDLIEYAEVEMDEDYFEKENEECHRTGE</sequence>
<evidence type="ECO:0000313" key="1">
    <source>
        <dbReference type="EMBL" id="CAL8083580.1"/>
    </source>
</evidence>
<evidence type="ECO:0000313" key="2">
    <source>
        <dbReference type="Proteomes" id="UP001642540"/>
    </source>
</evidence>
<dbReference type="EMBL" id="CAXLJM020000016">
    <property type="protein sequence ID" value="CAL8083580.1"/>
    <property type="molecule type" value="Genomic_DNA"/>
</dbReference>
<protein>
    <submittedName>
        <fullName evidence="1">Uncharacterized protein</fullName>
    </submittedName>
</protein>
<name>A0ABP1PZI0_9HEXA</name>